<gene>
    <name evidence="2" type="ORF">SDC9_130461</name>
</gene>
<evidence type="ECO:0000259" key="1">
    <source>
        <dbReference type="Pfam" id="PF04965"/>
    </source>
</evidence>
<dbReference type="PANTHER" id="PTHR38595">
    <property type="entry name" value="CYTOPLASMIC PROTEIN-RELATED"/>
    <property type="match status" value="1"/>
</dbReference>
<feature type="domain" description="IraD/Gp25-like" evidence="1">
    <location>
        <begin position="47"/>
        <end position="151"/>
    </location>
</feature>
<name>A0A645D2K7_9ZZZZ</name>
<dbReference type="InterPro" id="IPR007048">
    <property type="entry name" value="IraD/Gp25-like"/>
</dbReference>
<dbReference type="Pfam" id="PF04965">
    <property type="entry name" value="GPW_gp25"/>
    <property type="match status" value="1"/>
</dbReference>
<dbReference type="NCBIfam" id="TIGR03357">
    <property type="entry name" value="VI_zyme"/>
    <property type="match status" value="1"/>
</dbReference>
<dbReference type="AlphaFoldDB" id="A0A645D2K7"/>
<dbReference type="SUPFAM" id="SSF160719">
    <property type="entry name" value="gpW/gp25-like"/>
    <property type="match status" value="1"/>
</dbReference>
<sequence>MKHADGTEHPSYGTADRLLPTLLDRLTDHAPQRGNDTVSERLITRKQLRQIILRDLSWLLNATNAEAELTLSDFPEVRASTLNYGLPAFSGKRISDVKLSDLEAAIKNTIQQFEPRVMAQTLVVTASLASDDEAAHNMVVFEIRGQIWAHPYPIEMLLKSSIDLETGSVTLLDQMGDN</sequence>
<dbReference type="InterPro" id="IPR053176">
    <property type="entry name" value="T6SS_TssE1-like"/>
</dbReference>
<dbReference type="EMBL" id="VSSQ01032204">
    <property type="protein sequence ID" value="MPM83397.1"/>
    <property type="molecule type" value="Genomic_DNA"/>
</dbReference>
<reference evidence="2" key="1">
    <citation type="submission" date="2019-08" db="EMBL/GenBank/DDBJ databases">
        <authorList>
            <person name="Kucharzyk K."/>
            <person name="Murdoch R.W."/>
            <person name="Higgins S."/>
            <person name="Loffler F."/>
        </authorList>
    </citation>
    <scope>NUCLEOTIDE SEQUENCE</scope>
</reference>
<dbReference type="InterPro" id="IPR017737">
    <property type="entry name" value="TssE1-like"/>
</dbReference>
<proteinExistence type="predicted"/>
<accession>A0A645D2K7</accession>
<dbReference type="PANTHER" id="PTHR38595:SF1">
    <property type="entry name" value="TYPE VI SECRETION SYSTEM COMPONENT TSSE1"/>
    <property type="match status" value="1"/>
</dbReference>
<comment type="caution">
    <text evidence="2">The sequence shown here is derived from an EMBL/GenBank/DDBJ whole genome shotgun (WGS) entry which is preliminary data.</text>
</comment>
<protein>
    <recommendedName>
        <fullName evidence="1">IraD/Gp25-like domain-containing protein</fullName>
    </recommendedName>
</protein>
<organism evidence="2">
    <name type="scientific">bioreactor metagenome</name>
    <dbReference type="NCBI Taxonomy" id="1076179"/>
    <lineage>
        <taxon>unclassified sequences</taxon>
        <taxon>metagenomes</taxon>
        <taxon>ecological metagenomes</taxon>
    </lineage>
</organism>
<evidence type="ECO:0000313" key="2">
    <source>
        <dbReference type="EMBL" id="MPM83397.1"/>
    </source>
</evidence>